<dbReference type="OrthoDB" id="9800966at2"/>
<dbReference type="PROSITE" id="PS51118">
    <property type="entry name" value="HTH_HXLR"/>
    <property type="match status" value="1"/>
</dbReference>
<dbReference type="Gene3D" id="1.10.10.10">
    <property type="entry name" value="Winged helix-like DNA-binding domain superfamily/Winged helix DNA-binding domain"/>
    <property type="match status" value="1"/>
</dbReference>
<organism evidence="4 5">
    <name type="scientific">Rhodococcus koreensis</name>
    <dbReference type="NCBI Taxonomy" id="99653"/>
    <lineage>
        <taxon>Bacteria</taxon>
        <taxon>Bacillati</taxon>
        <taxon>Actinomycetota</taxon>
        <taxon>Actinomycetes</taxon>
        <taxon>Mycobacteriales</taxon>
        <taxon>Nocardiaceae</taxon>
        <taxon>Rhodococcus</taxon>
    </lineage>
</organism>
<evidence type="ECO:0000313" key="4">
    <source>
        <dbReference type="EMBL" id="SEC77286.1"/>
    </source>
</evidence>
<evidence type="ECO:0000256" key="2">
    <source>
        <dbReference type="ARBA" id="ARBA00023125"/>
    </source>
</evidence>
<protein>
    <submittedName>
        <fullName evidence="4">DNA-binding transcriptional regulator, HxlR family</fullName>
    </submittedName>
</protein>
<proteinExistence type="predicted"/>
<evidence type="ECO:0000313" key="5">
    <source>
        <dbReference type="Proteomes" id="UP000183561"/>
    </source>
</evidence>
<dbReference type="PANTHER" id="PTHR33204">
    <property type="entry name" value="TRANSCRIPTIONAL REGULATOR, MARR FAMILY"/>
    <property type="match status" value="1"/>
</dbReference>
<dbReference type="InterPro" id="IPR036390">
    <property type="entry name" value="WH_DNA-bd_sf"/>
</dbReference>
<keyword evidence="2 4" id="KW-0238">DNA-binding</keyword>
<dbReference type="InterPro" id="IPR036388">
    <property type="entry name" value="WH-like_DNA-bd_sf"/>
</dbReference>
<dbReference type="RefSeq" id="WP_072943763.1">
    <property type="nucleotide sequence ID" value="NZ_CP070609.1"/>
</dbReference>
<keyword evidence="3" id="KW-0804">Transcription</keyword>
<keyword evidence="1" id="KW-0805">Transcription regulation</keyword>
<dbReference type="EMBL" id="FNSV01000005">
    <property type="protein sequence ID" value="SEC77286.1"/>
    <property type="molecule type" value="Genomic_DNA"/>
</dbReference>
<dbReference type="Pfam" id="PF01638">
    <property type="entry name" value="HxlR"/>
    <property type="match status" value="1"/>
</dbReference>
<sequence length="112" mass="11888">MSSGVEQHDPRACDGALARAFTFLGKRWNGVILATLMSGPATFSGLRRSVGSISDSVLSDRLVELAGAGLVTREVCEGPPVSVTYQLTEAGQSLMPVLDELAEWAKTHLTVQ</sequence>
<dbReference type="AlphaFoldDB" id="A0A1H4V8P6"/>
<gene>
    <name evidence="4" type="ORF">SAMN04490239_5398</name>
</gene>
<dbReference type="InterPro" id="IPR002577">
    <property type="entry name" value="HTH_HxlR"/>
</dbReference>
<accession>A0A1H4V8P6</accession>
<dbReference type="Proteomes" id="UP000183561">
    <property type="component" value="Unassembled WGS sequence"/>
</dbReference>
<reference evidence="5" key="1">
    <citation type="submission" date="2016-10" db="EMBL/GenBank/DDBJ databases">
        <authorList>
            <person name="Varghese N."/>
            <person name="Submissions S."/>
        </authorList>
    </citation>
    <scope>NUCLEOTIDE SEQUENCE [LARGE SCALE GENOMIC DNA]</scope>
    <source>
        <strain evidence="5">DSM 44498</strain>
    </source>
</reference>
<evidence type="ECO:0000256" key="1">
    <source>
        <dbReference type="ARBA" id="ARBA00023015"/>
    </source>
</evidence>
<keyword evidence="5" id="KW-1185">Reference proteome</keyword>
<evidence type="ECO:0000256" key="3">
    <source>
        <dbReference type="ARBA" id="ARBA00023163"/>
    </source>
</evidence>
<dbReference type="SUPFAM" id="SSF46785">
    <property type="entry name" value="Winged helix' DNA-binding domain"/>
    <property type="match status" value="1"/>
</dbReference>
<name>A0A1H4V8P6_9NOCA</name>
<dbReference type="GO" id="GO:0003677">
    <property type="term" value="F:DNA binding"/>
    <property type="evidence" value="ECO:0007669"/>
    <property type="project" value="UniProtKB-KW"/>
</dbReference>
<dbReference type="PANTHER" id="PTHR33204:SF37">
    <property type="entry name" value="HTH-TYPE TRANSCRIPTIONAL REGULATOR YODB"/>
    <property type="match status" value="1"/>
</dbReference>